<gene>
    <name evidence="2" type="ORF">HALLA_17010</name>
</gene>
<accession>W0JR76</accession>
<dbReference type="KEGG" id="hlr:HALLA_17010"/>
<evidence type="ECO:0000313" key="2">
    <source>
        <dbReference type="EMBL" id="AHG01114.1"/>
    </source>
</evidence>
<keyword evidence="1" id="KW-0472">Membrane</keyword>
<dbReference type="RefSeq" id="WP_049953484.1">
    <property type="nucleotide sequence ID" value="NZ_CP007055.1"/>
</dbReference>
<dbReference type="STRING" id="797299.HALLA_17010"/>
<feature type="transmembrane region" description="Helical" evidence="1">
    <location>
        <begin position="43"/>
        <end position="68"/>
    </location>
</feature>
<name>W0JR76_9EURY</name>
<dbReference type="GeneID" id="25146106"/>
<organism evidence="2 3">
    <name type="scientific">Halostagnicola larsenii XH-48</name>
    <dbReference type="NCBI Taxonomy" id="797299"/>
    <lineage>
        <taxon>Archaea</taxon>
        <taxon>Methanobacteriati</taxon>
        <taxon>Methanobacteriota</taxon>
        <taxon>Stenosarchaea group</taxon>
        <taxon>Halobacteria</taxon>
        <taxon>Halobacteriales</taxon>
        <taxon>Natrialbaceae</taxon>
        <taxon>Halostagnicola</taxon>
    </lineage>
</organism>
<sequence>MTRSAVVVESVVRMGVTVAILLLAVPIGWFLGVGTVSAFTQGFVSGVLVLFGSLAVVALIGLGLYIVAEGAVPAPLRQYVSSSFPR</sequence>
<protein>
    <recommendedName>
        <fullName evidence="4">Transporter</fullName>
    </recommendedName>
</protein>
<keyword evidence="3" id="KW-1185">Reference proteome</keyword>
<dbReference type="EMBL" id="CP007055">
    <property type="protein sequence ID" value="AHG01114.1"/>
    <property type="molecule type" value="Genomic_DNA"/>
</dbReference>
<keyword evidence="1" id="KW-0812">Transmembrane</keyword>
<evidence type="ECO:0008006" key="4">
    <source>
        <dbReference type="Google" id="ProtNLM"/>
    </source>
</evidence>
<evidence type="ECO:0000313" key="3">
    <source>
        <dbReference type="Proteomes" id="UP000019024"/>
    </source>
</evidence>
<keyword evidence="1" id="KW-1133">Transmembrane helix</keyword>
<dbReference type="HOGENOM" id="CLU_2490339_0_0_2"/>
<proteinExistence type="predicted"/>
<reference evidence="2 3" key="1">
    <citation type="submission" date="2014-01" db="EMBL/GenBank/DDBJ databases">
        <authorList>
            <consortium name="DOE Joint Genome Institute"/>
            <person name="Anderson I."/>
            <person name="Huntemann M."/>
            <person name="Han J."/>
            <person name="Chen A."/>
            <person name="Kyrpides N."/>
            <person name="Mavromatis K."/>
            <person name="Markowitz V."/>
            <person name="Palaniappan K."/>
            <person name="Ivanova N."/>
            <person name="Schaumberg A."/>
            <person name="Pati A."/>
            <person name="Liolios K."/>
            <person name="Nordberg H.P."/>
            <person name="Cantor M.N."/>
            <person name="Hua S.X."/>
            <person name="Woyke T."/>
        </authorList>
    </citation>
    <scope>NUCLEOTIDE SEQUENCE [LARGE SCALE GENOMIC DNA]</scope>
    <source>
        <strain evidence="2 3">XH-48</strain>
    </source>
</reference>
<dbReference type="OrthoDB" id="203391at2157"/>
<evidence type="ECO:0000256" key="1">
    <source>
        <dbReference type="SAM" id="Phobius"/>
    </source>
</evidence>
<dbReference type="AlphaFoldDB" id="W0JR76"/>
<feature type="transmembrane region" description="Helical" evidence="1">
    <location>
        <begin position="12"/>
        <end position="31"/>
    </location>
</feature>
<dbReference type="Proteomes" id="UP000019024">
    <property type="component" value="Chromosome"/>
</dbReference>